<evidence type="ECO:0000256" key="1">
    <source>
        <dbReference type="ARBA" id="ARBA00006672"/>
    </source>
</evidence>
<dbReference type="SMART" id="SM00238">
    <property type="entry name" value="BIR"/>
    <property type="match status" value="2"/>
</dbReference>
<evidence type="ECO:0000256" key="3">
    <source>
        <dbReference type="ARBA" id="ARBA00022833"/>
    </source>
</evidence>
<dbReference type="GO" id="GO:0005737">
    <property type="term" value="C:cytoplasm"/>
    <property type="evidence" value="ECO:0007669"/>
    <property type="project" value="TreeGrafter"/>
</dbReference>
<evidence type="ECO:0000256" key="2">
    <source>
        <dbReference type="ARBA" id="ARBA00022771"/>
    </source>
</evidence>
<feature type="transmembrane region" description="Helical" evidence="5">
    <location>
        <begin position="75"/>
        <end position="94"/>
    </location>
</feature>
<dbReference type="PROSITE" id="PS50089">
    <property type="entry name" value="ZF_RING_2"/>
    <property type="match status" value="1"/>
</dbReference>
<dbReference type="InterPro" id="IPR050784">
    <property type="entry name" value="IAP"/>
</dbReference>
<dbReference type="PANTHER" id="PTHR10044:SF139">
    <property type="entry name" value="DEATH-ASSOCIATED INHIBITOR OF APOPTOSIS 2"/>
    <property type="match status" value="1"/>
</dbReference>
<dbReference type="InterPro" id="IPR001370">
    <property type="entry name" value="BIR_rpt"/>
</dbReference>
<dbReference type="PROSITE" id="PS50143">
    <property type="entry name" value="BIR_REPEAT_2"/>
    <property type="match status" value="2"/>
</dbReference>
<keyword evidence="3" id="KW-0862">Zinc</keyword>
<dbReference type="PANTHER" id="PTHR10044">
    <property type="entry name" value="INHIBITOR OF APOPTOSIS"/>
    <property type="match status" value="1"/>
</dbReference>
<accession>A0A7J7JS07</accession>
<dbReference type="Pfam" id="PF00653">
    <property type="entry name" value="BIR"/>
    <property type="match status" value="2"/>
</dbReference>
<gene>
    <name evidence="7" type="ORF">EB796_012578</name>
</gene>
<dbReference type="Gene3D" id="1.10.1170.10">
    <property type="entry name" value="Inhibitor Of Apoptosis Protein (2mihbC-IAP-1), Chain A"/>
    <property type="match status" value="2"/>
</dbReference>
<comment type="caution">
    <text evidence="7">The sequence shown here is derived from an EMBL/GenBank/DDBJ whole genome shotgun (WGS) entry which is preliminary data.</text>
</comment>
<comment type="similarity">
    <text evidence="1">Belongs to the IAP family.</text>
</comment>
<evidence type="ECO:0000313" key="8">
    <source>
        <dbReference type="Proteomes" id="UP000593567"/>
    </source>
</evidence>
<evidence type="ECO:0000256" key="5">
    <source>
        <dbReference type="SAM" id="Phobius"/>
    </source>
</evidence>
<protein>
    <submittedName>
        <fullName evidence="7">IAP1</fullName>
    </submittedName>
</protein>
<keyword evidence="2 4" id="KW-0479">Metal-binding</keyword>
<keyword evidence="5" id="KW-0472">Membrane</keyword>
<feature type="domain" description="RING-type" evidence="6">
    <location>
        <begin position="533"/>
        <end position="581"/>
    </location>
</feature>
<proteinExistence type="inferred from homology"/>
<name>A0A7J7JS07_BUGNE</name>
<reference evidence="7" key="1">
    <citation type="submission" date="2020-06" db="EMBL/GenBank/DDBJ databases">
        <title>Draft genome of Bugula neritina, a colonial animal packing powerful symbionts and potential medicines.</title>
        <authorList>
            <person name="Rayko M."/>
        </authorList>
    </citation>
    <scope>NUCLEOTIDE SEQUENCE [LARGE SCALE GENOMIC DNA]</scope>
    <source>
        <strain evidence="7">Kwan_BN1</strain>
    </source>
</reference>
<dbReference type="InterPro" id="IPR013083">
    <property type="entry name" value="Znf_RING/FYVE/PHD"/>
</dbReference>
<dbReference type="GO" id="GO:0008270">
    <property type="term" value="F:zinc ion binding"/>
    <property type="evidence" value="ECO:0007669"/>
    <property type="project" value="UniProtKB-KW"/>
</dbReference>
<keyword evidence="8" id="KW-1185">Reference proteome</keyword>
<dbReference type="GO" id="GO:0051726">
    <property type="term" value="P:regulation of cell cycle"/>
    <property type="evidence" value="ECO:0007669"/>
    <property type="project" value="TreeGrafter"/>
</dbReference>
<dbReference type="AlphaFoldDB" id="A0A7J7JS07"/>
<dbReference type="CDD" id="cd00022">
    <property type="entry name" value="BIR"/>
    <property type="match status" value="2"/>
</dbReference>
<organism evidence="7 8">
    <name type="scientific">Bugula neritina</name>
    <name type="common">Brown bryozoan</name>
    <name type="synonym">Sertularia neritina</name>
    <dbReference type="NCBI Taxonomy" id="10212"/>
    <lineage>
        <taxon>Eukaryota</taxon>
        <taxon>Metazoa</taxon>
        <taxon>Spiralia</taxon>
        <taxon>Lophotrochozoa</taxon>
        <taxon>Bryozoa</taxon>
        <taxon>Gymnolaemata</taxon>
        <taxon>Cheilostomatida</taxon>
        <taxon>Flustrina</taxon>
        <taxon>Buguloidea</taxon>
        <taxon>Bugulidae</taxon>
        <taxon>Bugula</taxon>
    </lineage>
</organism>
<evidence type="ECO:0000256" key="4">
    <source>
        <dbReference type="PROSITE-ProRule" id="PRU00175"/>
    </source>
</evidence>
<keyword evidence="5" id="KW-1133">Transmembrane helix</keyword>
<dbReference type="Proteomes" id="UP000593567">
    <property type="component" value="Unassembled WGS sequence"/>
</dbReference>
<dbReference type="SUPFAM" id="SSF57924">
    <property type="entry name" value="Inhibitor of apoptosis (IAP) repeat"/>
    <property type="match status" value="2"/>
</dbReference>
<dbReference type="EMBL" id="VXIV02001854">
    <property type="protein sequence ID" value="KAF6029130.1"/>
    <property type="molecule type" value="Genomic_DNA"/>
</dbReference>
<keyword evidence="2 4" id="KW-0863">Zinc-finger</keyword>
<dbReference type="OrthoDB" id="10051407at2759"/>
<dbReference type="InterPro" id="IPR001841">
    <property type="entry name" value="Znf_RING"/>
</dbReference>
<evidence type="ECO:0000259" key="6">
    <source>
        <dbReference type="PROSITE" id="PS50089"/>
    </source>
</evidence>
<evidence type="ECO:0000313" key="7">
    <source>
        <dbReference type="EMBL" id="KAF6029130.1"/>
    </source>
</evidence>
<dbReference type="Gene3D" id="3.30.40.10">
    <property type="entry name" value="Zinc/RING finger domain, C3HC4 (zinc finger)"/>
    <property type="match status" value="1"/>
</dbReference>
<sequence length="597" mass="68777">MVTTVLAFLNEHNDNKIDTTLVNHIKKRVYADDCRSYMTCSEEWNPRKIKHNSSVPYKIVARNCSRADIEMYAEFFFSYAIFGILSIVSLIHVANHSSQCKNLVVKMLNPKKHSHKVRKSKFRPRADLFSLAHYRPRETSLWVYTVPRYPENHNPLLPLSLQQRLDDMNPKEFLTYVLKELTLEERESLMVDEKQRRKTFLVNWPYDDQRSGVKMAQAGFYSLNDYDRVQCVFCRGSLHKWDSSETPMAEHAKSFTFCRFVKGLECGNREYRSTNLLPEEMKNITKFTNEAKNSAVRSLRVINDINSFGICTNRAATIRYAPAASRLKTYAKWPAHCPITAQRMCEAGFILQDLKTRSAASFVREGIKQWRENDDPWEEHARWFPDCAFLIQQKGQGYVEEVHAKTPANKKSVRKTEAQKKEELNKTGTLSNQKEMFTLCLRLGHDHELVLRAFTVHKQQFADIKELVDLLYTLEDGDTIPASSPSPILATSNNFKATCPDEEKQLARQQQIKSSELGMFDGSENGRQYPLGCVLCERKTASFVPAMYVSLPCGHLIFCENCKNEEERLSFNPNHKVMCPLKTCQTQLTGAIKTIIA</sequence>
<dbReference type="GO" id="GO:0005634">
    <property type="term" value="C:nucleus"/>
    <property type="evidence" value="ECO:0007669"/>
    <property type="project" value="TreeGrafter"/>
</dbReference>
<keyword evidence="5" id="KW-0812">Transmembrane</keyword>